<evidence type="ECO:0000313" key="11">
    <source>
        <dbReference type="Proteomes" id="UP000627205"/>
    </source>
</evidence>
<sequence>MTTAIPALYFDGRTSRAHHVTLSVESGIAVIDGDAQRSCPLAELHVSERVHHGPRKVTFPDDAYLEIRDTQAFDALLAATGHRDSAVVRMQQSWRGALAAFAATAIVLVLAYLYGLPLAAEAIAKVLPASTEQAISRGMLSFLDRRLLAPSKLPPARQAAIVAHFKSLVAPQAGAPDYTIVFRKSRIGPNAFALPSGEIVLTDELIALMDNDEQIAGILAHELGHLHERHLMRRVVQSSAIGAAATAIFGDASAIVANIPTLLLDMKYSRDAEREADDYAIAMMKKNGIPLTQLVGGFEKLQKAAGNGDEISPYLSSHPPTDERIAHIENAR</sequence>
<comment type="similarity">
    <text evidence="6">Belongs to the peptidase M48 family.</text>
</comment>
<dbReference type="PANTHER" id="PTHR22726:SF1">
    <property type="entry name" value="METALLOENDOPEPTIDASE OMA1, MITOCHONDRIAL"/>
    <property type="match status" value="1"/>
</dbReference>
<evidence type="ECO:0000256" key="3">
    <source>
        <dbReference type="ARBA" id="ARBA00022801"/>
    </source>
</evidence>
<evidence type="ECO:0000256" key="1">
    <source>
        <dbReference type="ARBA" id="ARBA00022670"/>
    </source>
</evidence>
<dbReference type="EMBL" id="BMDP01000001">
    <property type="protein sequence ID" value="GGI53356.1"/>
    <property type="molecule type" value="Genomic_DNA"/>
</dbReference>
<dbReference type="Pfam" id="PF23368">
    <property type="entry name" value="DUF7092"/>
    <property type="match status" value="1"/>
</dbReference>
<dbReference type="InterPro" id="IPR001915">
    <property type="entry name" value="Peptidase_M48"/>
</dbReference>
<keyword evidence="5 6" id="KW-0482">Metalloprotease</keyword>
<evidence type="ECO:0000259" key="9">
    <source>
        <dbReference type="Pfam" id="PF23368"/>
    </source>
</evidence>
<keyword evidence="11" id="KW-1185">Reference proteome</keyword>
<evidence type="ECO:0000313" key="10">
    <source>
        <dbReference type="EMBL" id="GGI53356.1"/>
    </source>
</evidence>
<evidence type="ECO:0000256" key="7">
    <source>
        <dbReference type="SAM" id="Phobius"/>
    </source>
</evidence>
<keyword evidence="7" id="KW-0812">Transmembrane</keyword>
<evidence type="ECO:0000256" key="6">
    <source>
        <dbReference type="RuleBase" id="RU003983"/>
    </source>
</evidence>
<keyword evidence="3 6" id="KW-0378">Hydrolase</keyword>
<dbReference type="Gene3D" id="3.30.2010.10">
    <property type="entry name" value="Metalloproteases ('zincins'), catalytic domain"/>
    <property type="match status" value="1"/>
</dbReference>
<name>A0A8J3F5A3_9BURK</name>
<dbReference type="PANTHER" id="PTHR22726">
    <property type="entry name" value="METALLOENDOPEPTIDASE OMA1"/>
    <property type="match status" value="1"/>
</dbReference>
<keyword evidence="7" id="KW-1133">Transmembrane helix</keyword>
<reference evidence="10" key="1">
    <citation type="journal article" date="2014" name="Int. J. Syst. Evol. Microbiol.">
        <title>Complete genome sequence of Corynebacterium casei LMG S-19264T (=DSM 44701T), isolated from a smear-ripened cheese.</title>
        <authorList>
            <consortium name="US DOE Joint Genome Institute (JGI-PGF)"/>
            <person name="Walter F."/>
            <person name="Albersmeier A."/>
            <person name="Kalinowski J."/>
            <person name="Ruckert C."/>
        </authorList>
    </citation>
    <scope>NUCLEOTIDE SEQUENCE</scope>
    <source>
        <strain evidence="10">CCM 7664</strain>
    </source>
</reference>
<dbReference type="GO" id="GO:0046872">
    <property type="term" value="F:metal ion binding"/>
    <property type="evidence" value="ECO:0007669"/>
    <property type="project" value="UniProtKB-KW"/>
</dbReference>
<keyword evidence="4 6" id="KW-0862">Zinc</keyword>
<dbReference type="InterPro" id="IPR055518">
    <property type="entry name" value="DUF7092"/>
</dbReference>
<dbReference type="InterPro" id="IPR051156">
    <property type="entry name" value="Mito/Outer_Membr_Metalloprot"/>
</dbReference>
<dbReference type="Pfam" id="PF01435">
    <property type="entry name" value="Peptidase_M48"/>
    <property type="match status" value="1"/>
</dbReference>
<gene>
    <name evidence="10" type="ORF">GCM10011430_05300</name>
</gene>
<dbReference type="AlphaFoldDB" id="A0A8J3F5A3"/>
<keyword evidence="7" id="KW-0472">Membrane</keyword>
<organism evidence="10 11">
    <name type="scientific">Oxalicibacterium solurbis</name>
    <dbReference type="NCBI Taxonomy" id="69280"/>
    <lineage>
        <taxon>Bacteria</taxon>
        <taxon>Pseudomonadati</taxon>
        <taxon>Pseudomonadota</taxon>
        <taxon>Betaproteobacteria</taxon>
        <taxon>Burkholderiales</taxon>
        <taxon>Oxalobacteraceae</taxon>
        <taxon>Oxalicibacterium</taxon>
    </lineage>
</organism>
<protein>
    <submittedName>
        <fullName evidence="10">Peptidase M48</fullName>
    </submittedName>
</protein>
<comment type="caution">
    <text evidence="10">The sequence shown here is derived from an EMBL/GenBank/DDBJ whole genome shotgun (WGS) entry which is preliminary data.</text>
</comment>
<accession>A0A8J3F5A3</accession>
<feature type="transmembrane region" description="Helical" evidence="7">
    <location>
        <begin position="97"/>
        <end position="115"/>
    </location>
</feature>
<dbReference type="Proteomes" id="UP000627205">
    <property type="component" value="Unassembled WGS sequence"/>
</dbReference>
<dbReference type="CDD" id="cd07332">
    <property type="entry name" value="M48C_Oma1_like"/>
    <property type="match status" value="1"/>
</dbReference>
<keyword evidence="1 6" id="KW-0645">Protease</keyword>
<dbReference type="RefSeq" id="WP_188419412.1">
    <property type="nucleotide sequence ID" value="NZ_BMDP01000001.1"/>
</dbReference>
<dbReference type="GO" id="GO:0004222">
    <property type="term" value="F:metalloendopeptidase activity"/>
    <property type="evidence" value="ECO:0007669"/>
    <property type="project" value="InterPro"/>
</dbReference>
<evidence type="ECO:0000256" key="4">
    <source>
        <dbReference type="ARBA" id="ARBA00022833"/>
    </source>
</evidence>
<keyword evidence="2" id="KW-0479">Metal-binding</keyword>
<feature type="domain" description="DUF7092" evidence="9">
    <location>
        <begin position="5"/>
        <end position="80"/>
    </location>
</feature>
<proteinExistence type="inferred from homology"/>
<dbReference type="GO" id="GO:0051603">
    <property type="term" value="P:proteolysis involved in protein catabolic process"/>
    <property type="evidence" value="ECO:0007669"/>
    <property type="project" value="TreeGrafter"/>
</dbReference>
<comment type="cofactor">
    <cofactor evidence="6">
        <name>Zn(2+)</name>
        <dbReference type="ChEBI" id="CHEBI:29105"/>
    </cofactor>
    <text evidence="6">Binds 1 zinc ion per subunit.</text>
</comment>
<reference evidence="10" key="2">
    <citation type="submission" date="2020-09" db="EMBL/GenBank/DDBJ databases">
        <authorList>
            <person name="Sun Q."/>
            <person name="Sedlacek I."/>
        </authorList>
    </citation>
    <scope>NUCLEOTIDE SEQUENCE</scope>
    <source>
        <strain evidence="10">CCM 7664</strain>
    </source>
</reference>
<evidence type="ECO:0000256" key="5">
    <source>
        <dbReference type="ARBA" id="ARBA00023049"/>
    </source>
</evidence>
<feature type="domain" description="Peptidase M48" evidence="8">
    <location>
        <begin position="158"/>
        <end position="330"/>
    </location>
</feature>
<evidence type="ECO:0000256" key="2">
    <source>
        <dbReference type="ARBA" id="ARBA00022723"/>
    </source>
</evidence>
<dbReference type="GO" id="GO:0016020">
    <property type="term" value="C:membrane"/>
    <property type="evidence" value="ECO:0007669"/>
    <property type="project" value="TreeGrafter"/>
</dbReference>
<evidence type="ECO:0000259" key="8">
    <source>
        <dbReference type="Pfam" id="PF01435"/>
    </source>
</evidence>